<feature type="domain" description="6-hydroxymethylpterin diphosphokinase MptE-like" evidence="2">
    <location>
        <begin position="213"/>
        <end position="382"/>
    </location>
</feature>
<evidence type="ECO:0000313" key="3">
    <source>
        <dbReference type="EMBL" id="OEF97712.1"/>
    </source>
</evidence>
<reference evidence="3 4" key="1">
    <citation type="submission" date="2016-09" db="EMBL/GenBank/DDBJ databases">
        <title>Draft genome sequence for the type strain of Desulfuribacillus alkaliarsenatis AHT28, an obligately anaerobic, sulfidogenic bacterium isolated from Russian soda lake sediments.</title>
        <authorList>
            <person name="Abin C.A."/>
            <person name="Hollibaugh J.T."/>
        </authorList>
    </citation>
    <scope>NUCLEOTIDE SEQUENCE [LARGE SCALE GENOMIC DNA]</scope>
    <source>
        <strain evidence="3 4">AHT28</strain>
    </source>
</reference>
<dbReference type="PANTHER" id="PTHR41786">
    <property type="entry name" value="MOTILITY ACCESSORY FACTOR MAF"/>
    <property type="match status" value="1"/>
</dbReference>
<comment type="caution">
    <text evidence="3">The sequence shown here is derived from an EMBL/GenBank/DDBJ whole genome shotgun (WGS) entry which is preliminary data.</text>
</comment>
<dbReference type="InterPro" id="IPR002826">
    <property type="entry name" value="MptE-like"/>
</dbReference>
<keyword evidence="1" id="KW-0175">Coiled coil</keyword>
<dbReference type="OrthoDB" id="5291305at2"/>
<name>A0A1E5G3Q1_9FIRM</name>
<dbReference type="Proteomes" id="UP000094296">
    <property type="component" value="Unassembled WGS sequence"/>
</dbReference>
<dbReference type="PANTHER" id="PTHR41786:SF1">
    <property type="entry name" value="6-HYDROXYMETHYLPTERIN DIPHOSPHOKINASE MPTE-LIKE DOMAIN-CONTAINING PROTEIN"/>
    <property type="match status" value="1"/>
</dbReference>
<gene>
    <name evidence="3" type="ORF">BHF68_14025</name>
</gene>
<keyword evidence="4" id="KW-1185">Reference proteome</keyword>
<dbReference type="RefSeq" id="WP_069642582.1">
    <property type="nucleotide sequence ID" value="NZ_MIJE01000005.1"/>
</dbReference>
<dbReference type="Pfam" id="PF01973">
    <property type="entry name" value="MptE-like"/>
    <property type="match status" value="1"/>
</dbReference>
<accession>A0A1E5G3Q1</accession>
<evidence type="ECO:0000256" key="1">
    <source>
        <dbReference type="SAM" id="Coils"/>
    </source>
</evidence>
<evidence type="ECO:0000259" key="2">
    <source>
        <dbReference type="Pfam" id="PF01973"/>
    </source>
</evidence>
<protein>
    <recommendedName>
        <fullName evidence="2">6-hydroxymethylpterin diphosphokinase MptE-like domain-containing protein</fullName>
    </recommendedName>
</protein>
<dbReference type="STRING" id="766136.BHF68_14025"/>
<feature type="coiled-coil region" evidence="1">
    <location>
        <begin position="505"/>
        <end position="550"/>
    </location>
</feature>
<dbReference type="EMBL" id="MIJE01000005">
    <property type="protein sequence ID" value="OEF97712.1"/>
    <property type="molecule type" value="Genomic_DNA"/>
</dbReference>
<evidence type="ECO:0000313" key="4">
    <source>
        <dbReference type="Proteomes" id="UP000094296"/>
    </source>
</evidence>
<sequence length="622" mass="71542">METKVNNVVFESNIIEYEKKYGAFSSLAENNKNGFQEVTAVTTKDGNFTIKIIDDNKTLYTNSKYGPINEAQRFVEQLKDYDNKTLFIIYGLSLGYHIACLQKALKNKNNVIIIIEPSISVFRVALESIDMRNIINDKHVILSVGDDIREFRKILSVCINVSTLNNFQFHCYSQYDRIFREYYLEITEEIKKAIAELRVQVSTIKHFAFDFNRNFLNNFPYLINNYKIQALKDKFNKIPAIIVSAGPSLDKNIEYLKGLKDKALIITGGRTLNVLMSKGIVPDLVVSIDPGKGAWWIVKDRAEHDIPLITTVISNDRVIKEHKGKKIFINTIEYIELIEHLTGQVIERLPQGGSVANMCLSVSHYMGCDPIIFVGQDLSFTDGLIHANSSKNTHKDNEVKQVDLKVPGIYGGEVDTSWQLYTFLKWFEDFIQAHSERKYINATQGGAKIVGSDVRDLEEVVGYYCRNTHDVTEKFNEVFSRKIDMNISEVYDKFSKMSKDSLKFRDNAKEALKINQELLNHYNKQSKASINKSIKRLSKLEKEMLKTRENNLVINKIIHPVLIKLEISKDYKEKPNETDAQKMVRLSKFSIELYKGIIKAIDEMEQFINDNLTIIKQKAKEK</sequence>
<dbReference type="AlphaFoldDB" id="A0A1E5G3Q1"/>
<organism evidence="3 4">
    <name type="scientific">Desulfuribacillus alkaliarsenatis</name>
    <dbReference type="NCBI Taxonomy" id="766136"/>
    <lineage>
        <taxon>Bacteria</taxon>
        <taxon>Bacillati</taxon>
        <taxon>Bacillota</taxon>
        <taxon>Desulfuribacillia</taxon>
        <taxon>Desulfuribacillales</taxon>
        <taxon>Desulfuribacillaceae</taxon>
        <taxon>Desulfuribacillus</taxon>
    </lineage>
</organism>
<proteinExistence type="predicted"/>